<evidence type="ECO:0000256" key="1">
    <source>
        <dbReference type="ARBA" id="ARBA00001974"/>
    </source>
</evidence>
<comment type="pathway">
    <text evidence="2 8">One-carbon metabolism; tetrahydrofolate interconversion.</text>
</comment>
<evidence type="ECO:0000313" key="10">
    <source>
        <dbReference type="Proteomes" id="UP000635996"/>
    </source>
</evidence>
<evidence type="ECO:0000256" key="5">
    <source>
        <dbReference type="ARBA" id="ARBA00022827"/>
    </source>
</evidence>
<evidence type="ECO:0000256" key="3">
    <source>
        <dbReference type="ARBA" id="ARBA00006743"/>
    </source>
</evidence>
<comment type="similarity">
    <text evidence="3 8">Belongs to the methylenetetrahydrofolate reductase family.</text>
</comment>
<keyword evidence="4 8" id="KW-0285">Flavoprotein</keyword>
<proteinExistence type="inferred from homology"/>
<dbReference type="InterPro" id="IPR003171">
    <property type="entry name" value="Mehydrof_redctse-like"/>
</dbReference>
<dbReference type="SUPFAM" id="SSF51730">
    <property type="entry name" value="FAD-linked oxidoreductase"/>
    <property type="match status" value="1"/>
</dbReference>
<keyword evidence="5 8" id="KW-0274">FAD</keyword>
<evidence type="ECO:0000256" key="7">
    <source>
        <dbReference type="ARBA" id="ARBA00048628"/>
    </source>
</evidence>
<keyword evidence="6 8" id="KW-0560">Oxidoreductase</keyword>
<evidence type="ECO:0000256" key="6">
    <source>
        <dbReference type="ARBA" id="ARBA00023002"/>
    </source>
</evidence>
<dbReference type="RefSeq" id="WP_125499470.1">
    <property type="nucleotide sequence ID" value="NZ_BMVZ01000025.1"/>
</dbReference>
<keyword evidence="10" id="KW-1185">Reference proteome</keyword>
<comment type="caution">
    <text evidence="9">The sequence shown here is derived from an EMBL/GenBank/DDBJ whole genome shotgun (WGS) entry which is preliminary data.</text>
</comment>
<name>A0ABX0YW63_STRTL</name>
<dbReference type="EMBL" id="JAATEL010000012">
    <property type="protein sequence ID" value="NJP15345.1"/>
    <property type="molecule type" value="Genomic_DNA"/>
</dbReference>
<dbReference type="Pfam" id="PF02219">
    <property type="entry name" value="MTHFR"/>
    <property type="match status" value="1"/>
</dbReference>
<evidence type="ECO:0000256" key="4">
    <source>
        <dbReference type="ARBA" id="ARBA00022630"/>
    </source>
</evidence>
<dbReference type="Gene3D" id="3.20.20.220">
    <property type="match status" value="1"/>
</dbReference>
<comment type="catalytic activity">
    <reaction evidence="7">
        <text>(6S)-5-methyl-5,6,7,8-tetrahydrofolate + NAD(+) = (6R)-5,10-methylene-5,6,7,8-tetrahydrofolate + NADH + H(+)</text>
        <dbReference type="Rhea" id="RHEA:19821"/>
        <dbReference type="ChEBI" id="CHEBI:15378"/>
        <dbReference type="ChEBI" id="CHEBI:15636"/>
        <dbReference type="ChEBI" id="CHEBI:18608"/>
        <dbReference type="ChEBI" id="CHEBI:57540"/>
        <dbReference type="ChEBI" id="CHEBI:57945"/>
        <dbReference type="EC" id="1.5.1.54"/>
    </reaction>
    <physiologicalReaction direction="right-to-left" evidence="7">
        <dbReference type="Rhea" id="RHEA:19823"/>
    </physiologicalReaction>
</comment>
<dbReference type="Proteomes" id="UP000635996">
    <property type="component" value="Unassembled WGS sequence"/>
</dbReference>
<evidence type="ECO:0000256" key="8">
    <source>
        <dbReference type="RuleBase" id="RU003862"/>
    </source>
</evidence>
<comment type="cofactor">
    <cofactor evidence="1 8">
        <name>FAD</name>
        <dbReference type="ChEBI" id="CHEBI:57692"/>
    </cofactor>
</comment>
<accession>A0ABX0YW63</accession>
<sequence>MSVDEKPPTVRAGLTQALRTMGYEVLPFKSTFDKVTSSVPTCVPLSVTASPGKTIGTTVDLAIALADKGYSVTPHLAARMVTSRTELKEIGARLADSPVTSIFVVGGDAQQAGPYGDALSLLRDIREGGFEFDAVGIGGYPEGHALIDDGTLSRALAEKAAYADYIVTQICFSPGAISRWADALARSGITLPVRVGVPGAVSREKLLRITADIGIGNSARFLRKQRDLLYRFFVPGGYRPDRIIDGLRRDIDAPTSPLSTFHVFTFNEVEKTEAWRQETLRRLGASGS</sequence>
<gene>
    <name evidence="9" type="ORF">HCJ95_13840</name>
</gene>
<reference evidence="9 10" key="1">
    <citation type="submission" date="2020-03" db="EMBL/GenBank/DDBJ databases">
        <title>WGS of actinomycetes isolated from Thailand.</title>
        <authorList>
            <person name="Thawai C."/>
        </authorList>
    </citation>
    <scope>NUCLEOTIDE SEQUENCE [LARGE SCALE GENOMIC DNA]</scope>
    <source>
        <strain evidence="9 10">NBRC 13905</strain>
    </source>
</reference>
<dbReference type="PANTHER" id="PTHR45754">
    <property type="entry name" value="METHYLENETETRAHYDROFOLATE REDUCTASE"/>
    <property type="match status" value="1"/>
</dbReference>
<evidence type="ECO:0000313" key="9">
    <source>
        <dbReference type="EMBL" id="NJP15345.1"/>
    </source>
</evidence>
<dbReference type="PANTHER" id="PTHR45754:SF3">
    <property type="entry name" value="METHYLENETETRAHYDROFOLATE REDUCTASE (NADPH)"/>
    <property type="match status" value="1"/>
</dbReference>
<protein>
    <recommendedName>
        <fullName evidence="8">Methylenetetrahydrofolate reductase</fullName>
    </recommendedName>
</protein>
<evidence type="ECO:0000256" key="2">
    <source>
        <dbReference type="ARBA" id="ARBA00004777"/>
    </source>
</evidence>
<dbReference type="InterPro" id="IPR029041">
    <property type="entry name" value="FAD-linked_oxidoreductase-like"/>
</dbReference>
<organism evidence="9 10">
    <name type="scientific">Streptomyces thermoviolaceus subsp. thermoviolaceus</name>
    <dbReference type="NCBI Taxonomy" id="66860"/>
    <lineage>
        <taxon>Bacteria</taxon>
        <taxon>Bacillati</taxon>
        <taxon>Actinomycetota</taxon>
        <taxon>Actinomycetes</taxon>
        <taxon>Kitasatosporales</taxon>
        <taxon>Streptomycetaceae</taxon>
        <taxon>Streptomyces</taxon>
    </lineage>
</organism>